<evidence type="ECO:0000313" key="4">
    <source>
        <dbReference type="EMBL" id="MBA0567216.1"/>
    </source>
</evidence>
<dbReference type="AlphaFoldDB" id="A0A7J8MRE0"/>
<dbReference type="InterPro" id="IPR003676">
    <property type="entry name" value="SAUR_fam"/>
</dbReference>
<keyword evidence="2" id="KW-0217">Developmental protein</keyword>
<reference evidence="4 5" key="1">
    <citation type="journal article" date="2019" name="Genome Biol. Evol.">
        <title>Insights into the evolution of the New World diploid cottons (Gossypium, subgenus Houzingenia) based on genome sequencing.</title>
        <authorList>
            <person name="Grover C.E."/>
            <person name="Arick M.A. 2nd"/>
            <person name="Thrash A."/>
            <person name="Conover J.L."/>
            <person name="Sanders W.S."/>
            <person name="Peterson D.G."/>
            <person name="Frelichowski J.E."/>
            <person name="Scheffler J.A."/>
            <person name="Scheffler B.E."/>
            <person name="Wendel J.F."/>
        </authorList>
    </citation>
    <scope>NUCLEOTIDE SEQUENCE [LARGE SCALE GENOMIC DNA]</scope>
    <source>
        <strain evidence="4">157</strain>
        <tissue evidence="4">Leaf</tissue>
    </source>
</reference>
<dbReference type="PANTHER" id="PTHR31374">
    <property type="entry name" value="AUXIN-INDUCED PROTEIN-LIKE-RELATED"/>
    <property type="match status" value="1"/>
</dbReference>
<dbReference type="Proteomes" id="UP000593572">
    <property type="component" value="Unassembled WGS sequence"/>
</dbReference>
<protein>
    <submittedName>
        <fullName evidence="4">Uncharacterized protein</fullName>
    </submittedName>
</protein>
<keyword evidence="3" id="KW-0341">Growth regulation</keyword>
<name>A0A7J8MRE0_9ROSI</name>
<sequence>MLYVSICYQESGLDVYTENQFSRKKKTQPHIMAPSTDYSETDVCNIMRLKWLSFMWRKLVGSREKKLPRYVPPGHLAVTVGEAGRRFVIKADYLNQPVLRHLLDKVYEEHSPNKDGPLAIPCDECLFRDIIHSLDGGWFGCLPIS</sequence>
<keyword evidence="5" id="KW-1185">Reference proteome</keyword>
<comment type="similarity">
    <text evidence="1">Belongs to the ARG7 family.</text>
</comment>
<organism evidence="4 5">
    <name type="scientific">Gossypium lobatum</name>
    <dbReference type="NCBI Taxonomy" id="34289"/>
    <lineage>
        <taxon>Eukaryota</taxon>
        <taxon>Viridiplantae</taxon>
        <taxon>Streptophyta</taxon>
        <taxon>Embryophyta</taxon>
        <taxon>Tracheophyta</taxon>
        <taxon>Spermatophyta</taxon>
        <taxon>Magnoliopsida</taxon>
        <taxon>eudicotyledons</taxon>
        <taxon>Gunneridae</taxon>
        <taxon>Pentapetalae</taxon>
        <taxon>rosids</taxon>
        <taxon>malvids</taxon>
        <taxon>Malvales</taxon>
        <taxon>Malvaceae</taxon>
        <taxon>Malvoideae</taxon>
        <taxon>Gossypium</taxon>
    </lineage>
</organism>
<gene>
    <name evidence="4" type="ORF">Golob_011967</name>
</gene>
<evidence type="ECO:0000256" key="3">
    <source>
        <dbReference type="ARBA" id="ARBA00022604"/>
    </source>
</evidence>
<evidence type="ECO:0000256" key="1">
    <source>
        <dbReference type="ARBA" id="ARBA00006974"/>
    </source>
</evidence>
<dbReference type="GO" id="GO:0009733">
    <property type="term" value="P:response to auxin"/>
    <property type="evidence" value="ECO:0007669"/>
    <property type="project" value="InterPro"/>
</dbReference>
<dbReference type="EMBL" id="JABEZX010000009">
    <property type="protein sequence ID" value="MBA0567216.1"/>
    <property type="molecule type" value="Genomic_DNA"/>
</dbReference>
<evidence type="ECO:0000313" key="5">
    <source>
        <dbReference type="Proteomes" id="UP000593572"/>
    </source>
</evidence>
<accession>A0A7J8MRE0</accession>
<comment type="caution">
    <text evidence="4">The sequence shown here is derived from an EMBL/GenBank/DDBJ whole genome shotgun (WGS) entry which is preliminary data.</text>
</comment>
<proteinExistence type="inferred from homology"/>
<dbReference type="Pfam" id="PF02519">
    <property type="entry name" value="Auxin_inducible"/>
    <property type="match status" value="1"/>
</dbReference>
<evidence type="ECO:0000256" key="2">
    <source>
        <dbReference type="ARBA" id="ARBA00022473"/>
    </source>
</evidence>
<dbReference type="PANTHER" id="PTHR31374:SF269">
    <property type="entry name" value="AUXIN RESPONSIVE SAUR PROTEIN"/>
    <property type="match status" value="1"/>
</dbReference>